<dbReference type="InterPro" id="IPR013610">
    <property type="entry name" value="ArdC_N"/>
</dbReference>
<sequence>MAYQYKKGNSQSSSDKAVEAFAEMIISRLEEVKASEWKKGWIGGKGFQGIPQNLNGRTYSGTNSLFLFMHTAINNYAAPIYLTFLQKEKEGLRLNKGAKAMPVVYWDWNIKDARGEKVSLTDYRNMSKEEREHCEARPFLRSFRVYNIDQTNMKEVNKEKYEKLVAQFQSPKVTDTQGMYKNAALDRMFEYQEWLCKIHCDKPSDRAFFSPTHDFIVIPQKEQFKIGKTESDIYKDGMEYYSTALHEMTHSTGTAERLNRNMEGRFGDSKYAKEELVAELSAAMVGNSMGFDKRITDNNAAYIDSWLHTLREEPRFIMSVMSDVNKASHLILEKIDEQKLALGEKPILNISRSDSEKSSITAGIYKQPTGNYVVRASVDGQELEPKPIDNKTAVSYLKISDNSQKDKMLSDIVKKHYGEELSMPKVSQHISQGLKI</sequence>
<dbReference type="RefSeq" id="WP_036883846.1">
    <property type="nucleotide sequence ID" value="NZ_JRNR01000080.1"/>
</dbReference>
<evidence type="ECO:0000313" key="3">
    <source>
        <dbReference type="EMBL" id="KGF48707.1"/>
    </source>
</evidence>
<evidence type="ECO:0000259" key="1">
    <source>
        <dbReference type="Pfam" id="PF08401"/>
    </source>
</evidence>
<dbReference type="GO" id="GO:0003697">
    <property type="term" value="F:single-stranded DNA binding"/>
    <property type="evidence" value="ECO:0007669"/>
    <property type="project" value="InterPro"/>
</dbReference>
<dbReference type="EMBL" id="JRNR01000080">
    <property type="protein sequence ID" value="KGF48707.1"/>
    <property type="molecule type" value="Genomic_DNA"/>
</dbReference>
<dbReference type="Proteomes" id="UP000029538">
    <property type="component" value="Unassembled WGS sequence"/>
</dbReference>
<protein>
    <submittedName>
        <fullName evidence="3">DNA primase</fullName>
    </submittedName>
</protein>
<dbReference type="AlphaFoldDB" id="A0A096C127"/>
<feature type="domain" description="Polyvalent protein metallopeptidase" evidence="2">
    <location>
        <begin position="200"/>
        <end position="319"/>
    </location>
</feature>
<dbReference type="Pfam" id="PF18818">
    <property type="entry name" value="MPTase-PolyVal"/>
    <property type="match status" value="1"/>
</dbReference>
<name>A0A096C127_9BACT</name>
<evidence type="ECO:0000259" key="2">
    <source>
        <dbReference type="Pfam" id="PF18818"/>
    </source>
</evidence>
<evidence type="ECO:0000313" key="4">
    <source>
        <dbReference type="Proteomes" id="UP000029538"/>
    </source>
</evidence>
<accession>A0A096C127</accession>
<organism evidence="3 4">
    <name type="scientific">Prevotella disiens DNF00882</name>
    <dbReference type="NCBI Taxonomy" id="1401075"/>
    <lineage>
        <taxon>Bacteria</taxon>
        <taxon>Pseudomonadati</taxon>
        <taxon>Bacteroidota</taxon>
        <taxon>Bacteroidia</taxon>
        <taxon>Bacteroidales</taxon>
        <taxon>Prevotellaceae</taxon>
        <taxon>Prevotella</taxon>
    </lineage>
</organism>
<proteinExistence type="predicted"/>
<dbReference type="Pfam" id="PF08401">
    <property type="entry name" value="ArdcN"/>
    <property type="match status" value="1"/>
</dbReference>
<dbReference type="InterPro" id="IPR041459">
    <property type="entry name" value="MPTase-PolyVal"/>
</dbReference>
<gene>
    <name evidence="3" type="ORF">HMPREF0654_08245</name>
</gene>
<reference evidence="3 4" key="1">
    <citation type="submission" date="2014-07" db="EMBL/GenBank/DDBJ databases">
        <authorList>
            <person name="McCorrison J."/>
            <person name="Sanka R."/>
            <person name="Torralba M."/>
            <person name="Gillis M."/>
            <person name="Haft D.H."/>
            <person name="Methe B."/>
            <person name="Sutton G."/>
            <person name="Nelson K.E."/>
        </authorList>
    </citation>
    <scope>NUCLEOTIDE SEQUENCE [LARGE SCALE GENOMIC DNA]</scope>
    <source>
        <strain evidence="3 4">DNF00882</strain>
    </source>
</reference>
<feature type="domain" description="N-terminal" evidence="1">
    <location>
        <begin position="17"/>
        <end position="146"/>
    </location>
</feature>
<comment type="caution">
    <text evidence="3">The sequence shown here is derived from an EMBL/GenBank/DDBJ whole genome shotgun (WGS) entry which is preliminary data.</text>
</comment>